<organism evidence="1 2">
    <name type="scientific">Shouchella xiaoxiensis</name>
    <dbReference type="NCBI Taxonomy" id="766895"/>
    <lineage>
        <taxon>Bacteria</taxon>
        <taxon>Bacillati</taxon>
        <taxon>Bacillota</taxon>
        <taxon>Bacilli</taxon>
        <taxon>Bacillales</taxon>
        <taxon>Bacillaceae</taxon>
        <taxon>Shouchella</taxon>
    </lineage>
</organism>
<proteinExistence type="predicted"/>
<protein>
    <recommendedName>
        <fullName evidence="3">KOW domain-containing protein</fullName>
    </recommendedName>
</protein>
<keyword evidence="2" id="KW-1185">Reference proteome</keyword>
<evidence type="ECO:0000313" key="1">
    <source>
        <dbReference type="EMBL" id="MBM7840074.1"/>
    </source>
</evidence>
<accession>A0ABS2SX62</accession>
<gene>
    <name evidence="1" type="ORF">JOC54_003354</name>
</gene>
<dbReference type="RefSeq" id="WP_035418824.1">
    <property type="nucleotide sequence ID" value="NZ_JAFBCV010000011.1"/>
</dbReference>
<sequence>MGYGYGGSYSNYSYGNSQNCDCDSFFKNIARGEFVKVLLKGGGHVKGEFVDVRGNVVTLANADCYDKCKKTRIITICCDDITAVEV</sequence>
<name>A0ABS2SX62_9BACI</name>
<dbReference type="EMBL" id="JAFBCV010000011">
    <property type="protein sequence ID" value="MBM7840074.1"/>
    <property type="molecule type" value="Genomic_DNA"/>
</dbReference>
<reference evidence="1" key="1">
    <citation type="submission" date="2021-01" db="EMBL/GenBank/DDBJ databases">
        <title>Genomic Encyclopedia of Type Strains, Phase IV (KMG-IV): sequencing the most valuable type-strain genomes for metagenomic binning, comparative biology and taxonomic classification.</title>
        <authorList>
            <person name="Goeker M."/>
        </authorList>
    </citation>
    <scope>NUCLEOTIDE SEQUENCE</scope>
    <source>
        <strain evidence="1">DSM 21943</strain>
    </source>
</reference>
<comment type="caution">
    <text evidence="1">The sequence shown here is derived from an EMBL/GenBank/DDBJ whole genome shotgun (WGS) entry which is preliminary data.</text>
</comment>
<evidence type="ECO:0000313" key="2">
    <source>
        <dbReference type="Proteomes" id="UP001179280"/>
    </source>
</evidence>
<dbReference type="Proteomes" id="UP001179280">
    <property type="component" value="Unassembled WGS sequence"/>
</dbReference>
<evidence type="ECO:0008006" key="3">
    <source>
        <dbReference type="Google" id="ProtNLM"/>
    </source>
</evidence>